<dbReference type="InterPro" id="IPR001867">
    <property type="entry name" value="OmpR/PhoB-type_DNA-bd"/>
</dbReference>
<dbReference type="Gene3D" id="3.40.50.2300">
    <property type="match status" value="1"/>
</dbReference>
<dbReference type="RefSeq" id="WP_261273697.1">
    <property type="nucleotide sequence ID" value="NZ_JAMTCC010000042.1"/>
</dbReference>
<dbReference type="InterPro" id="IPR001789">
    <property type="entry name" value="Sig_transdc_resp-reg_receiver"/>
</dbReference>
<feature type="region of interest" description="Disordered" evidence="4">
    <location>
        <begin position="111"/>
        <end position="147"/>
    </location>
</feature>
<keyword evidence="2" id="KW-0597">Phosphoprotein</keyword>
<dbReference type="AlphaFoldDB" id="A0A9X2WYJ7"/>
<dbReference type="SMART" id="SM00448">
    <property type="entry name" value="REC"/>
    <property type="match status" value="1"/>
</dbReference>
<evidence type="ECO:0000256" key="4">
    <source>
        <dbReference type="SAM" id="MobiDB-lite"/>
    </source>
</evidence>
<dbReference type="InterPro" id="IPR036388">
    <property type="entry name" value="WH-like_DNA-bd_sf"/>
</dbReference>
<dbReference type="SUPFAM" id="SSF52172">
    <property type="entry name" value="CheY-like"/>
    <property type="match status" value="1"/>
</dbReference>
<evidence type="ECO:0000313" key="8">
    <source>
        <dbReference type="Proteomes" id="UP001155604"/>
    </source>
</evidence>
<dbReference type="Gene3D" id="1.10.10.10">
    <property type="entry name" value="Winged helix-like DNA-binding domain superfamily/Winged helix DNA-binding domain"/>
    <property type="match status" value="1"/>
</dbReference>
<dbReference type="GO" id="GO:0006355">
    <property type="term" value="P:regulation of DNA-templated transcription"/>
    <property type="evidence" value="ECO:0007669"/>
    <property type="project" value="InterPro"/>
</dbReference>
<feature type="DNA-binding region" description="OmpR/PhoB-type" evidence="3">
    <location>
        <begin position="1"/>
        <end position="98"/>
    </location>
</feature>
<reference evidence="7" key="1">
    <citation type="journal article" date="2023" name="Int. J. Syst. Evol. Microbiol.">
        <title>&lt;i&gt;Shewanella septentrionalis&lt;/i&gt; sp. nov. and &lt;i&gt;Shewanella holmiensis&lt;/i&gt; sp. nov., isolated from Baltic Sea water and sediments.</title>
        <authorList>
            <person name="Martin-Rodriguez A.J."/>
            <person name="Thorell K."/>
            <person name="Joffre E."/>
            <person name="Jensie-Markopoulos S."/>
            <person name="Moore E.R.B."/>
            <person name="Sjoling A."/>
        </authorList>
    </citation>
    <scope>NUCLEOTIDE SEQUENCE</scope>
    <source>
        <strain evidence="7">SP1W3</strain>
    </source>
</reference>
<keyword evidence="8" id="KW-1185">Reference proteome</keyword>
<evidence type="ECO:0000313" key="7">
    <source>
        <dbReference type="EMBL" id="MCT7947472.1"/>
    </source>
</evidence>
<feature type="domain" description="Response regulatory" evidence="5">
    <location>
        <begin position="193"/>
        <end position="309"/>
    </location>
</feature>
<feature type="compositionally biased region" description="Low complexity" evidence="4">
    <location>
        <begin position="113"/>
        <end position="126"/>
    </location>
</feature>
<dbReference type="PROSITE" id="PS50110">
    <property type="entry name" value="RESPONSE_REGULATORY"/>
    <property type="match status" value="1"/>
</dbReference>
<evidence type="ECO:0000259" key="6">
    <source>
        <dbReference type="PROSITE" id="PS51755"/>
    </source>
</evidence>
<dbReference type="Pfam" id="PF00486">
    <property type="entry name" value="Trans_reg_C"/>
    <property type="match status" value="1"/>
</dbReference>
<accession>A0A9X2WYJ7</accession>
<dbReference type="InterPro" id="IPR011006">
    <property type="entry name" value="CheY-like_superfamily"/>
</dbReference>
<keyword evidence="1 3" id="KW-0238">DNA-binding</keyword>
<feature type="domain" description="OmpR/PhoB-type" evidence="6">
    <location>
        <begin position="1"/>
        <end position="98"/>
    </location>
</feature>
<feature type="compositionally biased region" description="Polar residues" evidence="4">
    <location>
        <begin position="127"/>
        <end position="147"/>
    </location>
</feature>
<dbReference type="GO" id="GO:0003677">
    <property type="term" value="F:DNA binding"/>
    <property type="evidence" value="ECO:0007669"/>
    <property type="project" value="UniProtKB-UniRule"/>
</dbReference>
<name>A0A9X2WYJ7_9GAMM</name>
<dbReference type="GO" id="GO:0000160">
    <property type="term" value="P:phosphorelay signal transduction system"/>
    <property type="evidence" value="ECO:0007669"/>
    <property type="project" value="InterPro"/>
</dbReference>
<feature type="modified residue" description="4-aspartylphosphate" evidence="2">
    <location>
        <position position="242"/>
    </location>
</feature>
<comment type="caution">
    <text evidence="7">The sequence shown here is derived from an EMBL/GenBank/DDBJ whole genome shotgun (WGS) entry which is preliminary data.</text>
</comment>
<protein>
    <submittedName>
        <fullName evidence="7">Response regulator</fullName>
    </submittedName>
</protein>
<organism evidence="7 8">
    <name type="scientific">Shewanella septentrionalis</name>
    <dbReference type="NCBI Taxonomy" id="2952223"/>
    <lineage>
        <taxon>Bacteria</taxon>
        <taxon>Pseudomonadati</taxon>
        <taxon>Pseudomonadota</taxon>
        <taxon>Gammaproteobacteria</taxon>
        <taxon>Alteromonadales</taxon>
        <taxon>Shewanellaceae</taxon>
        <taxon>Shewanella</taxon>
    </lineage>
</organism>
<evidence type="ECO:0000256" key="2">
    <source>
        <dbReference type="PROSITE-ProRule" id="PRU00169"/>
    </source>
</evidence>
<dbReference type="PROSITE" id="PS51755">
    <property type="entry name" value="OMPR_PHOB"/>
    <property type="match status" value="1"/>
</dbReference>
<dbReference type="CDD" id="cd00156">
    <property type="entry name" value="REC"/>
    <property type="match status" value="1"/>
</dbReference>
<evidence type="ECO:0000259" key="5">
    <source>
        <dbReference type="PROSITE" id="PS50110"/>
    </source>
</evidence>
<sequence length="316" mass="35972">MHYTFRTFMLDVQNRTLHCNSERINCDERVILLISLLIEAYPAHCDQAFLLEKIWPNTVVSSWSVARLISDTRKLFASAGLEIPIIQTLHGRGYRLSHDIAAILNSQNDNAQTTTPLNTYTPTVNLDSSKTPQSDSDRQQSPNQTQPSYKRVNLRYLWLFIASVAITLAVASHQQTQRANPLVLAEPNNVKARILWVDDHPENNQTERQYLEERQIGVYTTQTTQDALTLLGLYRYDAIITDMGREADPLAGLKMIRMIRELGIPTPIYLYTIMPSEALRQKARDHGANDIAVEAEDLYQHLTPLIDSFDLESSPH</sequence>
<dbReference type="EMBL" id="JAMTCC010000042">
    <property type="protein sequence ID" value="MCT7947472.1"/>
    <property type="molecule type" value="Genomic_DNA"/>
</dbReference>
<dbReference type="InterPro" id="IPR016032">
    <property type="entry name" value="Sig_transdc_resp-reg_C-effctor"/>
</dbReference>
<dbReference type="SUPFAM" id="SSF46894">
    <property type="entry name" value="C-terminal effector domain of the bipartite response regulators"/>
    <property type="match status" value="1"/>
</dbReference>
<proteinExistence type="predicted"/>
<evidence type="ECO:0000256" key="3">
    <source>
        <dbReference type="PROSITE-ProRule" id="PRU01091"/>
    </source>
</evidence>
<evidence type="ECO:0000256" key="1">
    <source>
        <dbReference type="ARBA" id="ARBA00023125"/>
    </source>
</evidence>
<gene>
    <name evidence="7" type="ORF">NE536_19160</name>
</gene>
<dbReference type="Proteomes" id="UP001155604">
    <property type="component" value="Unassembled WGS sequence"/>
</dbReference>
<dbReference type="Pfam" id="PF00072">
    <property type="entry name" value="Response_reg"/>
    <property type="match status" value="1"/>
</dbReference>